<reference evidence="1" key="1">
    <citation type="submission" date="2022-10" db="EMBL/GenBank/DDBJ databases">
        <title>Genome Sequence of Xylaria curta.</title>
        <authorList>
            <person name="Buettner E."/>
        </authorList>
    </citation>
    <scope>NUCLEOTIDE SEQUENCE</scope>
    <source>
        <strain evidence="1">Babe10</strain>
    </source>
</reference>
<name>A0ACC1PG11_9PEZI</name>
<organism evidence="1 2">
    <name type="scientific">Xylaria curta</name>
    <dbReference type="NCBI Taxonomy" id="42375"/>
    <lineage>
        <taxon>Eukaryota</taxon>
        <taxon>Fungi</taxon>
        <taxon>Dikarya</taxon>
        <taxon>Ascomycota</taxon>
        <taxon>Pezizomycotina</taxon>
        <taxon>Sordariomycetes</taxon>
        <taxon>Xylariomycetidae</taxon>
        <taxon>Xylariales</taxon>
        <taxon>Xylariaceae</taxon>
        <taxon>Xylaria</taxon>
    </lineage>
</organism>
<evidence type="ECO:0000313" key="1">
    <source>
        <dbReference type="EMBL" id="KAJ2990948.1"/>
    </source>
</evidence>
<proteinExistence type="predicted"/>
<gene>
    <name evidence="1" type="ORF">NUW58_g2708</name>
</gene>
<accession>A0ACC1PG11</accession>
<sequence length="492" mass="53646">MSDTGPPGIGVTTSATAGGALRRRDRRLRGHAADPPRAHQQNLRFSNELNRPVSPAPSVSSNSSEFSEATMAEVEAALRNHNPYNYDKWPEWKLAGDLGGVPYWLSVYSRYRSPGWQFRAEDDDVFLEQREPSDDEEDIFAKQRDPYVNEEYRVAYDDSKMRQCITRSRHASPTMHPPPPSPPPDPSRSLCPRRSFLCEAAFAIVGVGRQPAPGCSNIENDITLNLALIKGVEIKEGYVSIDAGENCGSVFEKLEEKGLACAGSRSGKGGFAGLALSGGLSFFSSRDGFICDDVVNYEVVFASGSIINANKNQNSDLFVVLRGGDNNFGVVTRFHMRTFNQGPLSGGSIYYTGSHFHDQAKALVHELQKPDANLHTHLMVKIGFAAAFGNSLGLTPDGGAIVSTALLAYWVNPSDDEKILGSLKTVLEKLDENATACGTAVPFKYLNYSFGFQDPIGSYGAENKARLQEAGKEYDPKGIFQKGVPGGWELFP</sequence>
<dbReference type="EMBL" id="JAPDGR010000367">
    <property type="protein sequence ID" value="KAJ2990948.1"/>
    <property type="molecule type" value="Genomic_DNA"/>
</dbReference>
<dbReference type="Proteomes" id="UP001143856">
    <property type="component" value="Unassembled WGS sequence"/>
</dbReference>
<evidence type="ECO:0000313" key="2">
    <source>
        <dbReference type="Proteomes" id="UP001143856"/>
    </source>
</evidence>
<keyword evidence="2" id="KW-1185">Reference proteome</keyword>
<protein>
    <submittedName>
        <fullName evidence="1">Uncharacterized protein</fullName>
    </submittedName>
</protein>
<comment type="caution">
    <text evidence="1">The sequence shown here is derived from an EMBL/GenBank/DDBJ whole genome shotgun (WGS) entry which is preliminary data.</text>
</comment>